<protein>
    <recommendedName>
        <fullName evidence="2">dihydrofolate reductase</fullName>
        <ecNumber evidence="2">1.5.1.3</ecNumber>
    </recommendedName>
</protein>
<reference evidence="10" key="1">
    <citation type="submission" date="2022-11" db="UniProtKB">
        <authorList>
            <consortium name="WormBaseParasite"/>
        </authorList>
    </citation>
    <scope>IDENTIFICATION</scope>
</reference>
<dbReference type="InterPro" id="IPR036249">
    <property type="entry name" value="Thioredoxin-like_sf"/>
</dbReference>
<dbReference type="InterPro" id="IPR024072">
    <property type="entry name" value="DHFR-like_dom_sf"/>
</dbReference>
<dbReference type="InterPro" id="IPR017925">
    <property type="entry name" value="DHFR_CS"/>
</dbReference>
<evidence type="ECO:0000256" key="5">
    <source>
        <dbReference type="ARBA" id="ARBA00023002"/>
    </source>
</evidence>
<keyword evidence="5" id="KW-0560">Oxidoreductase</keyword>
<dbReference type="InterPro" id="IPR008554">
    <property type="entry name" value="Glutaredoxin-like"/>
</dbReference>
<dbReference type="Gene3D" id="3.40.430.10">
    <property type="entry name" value="Dihydrofolate Reductase, subunit A"/>
    <property type="match status" value="1"/>
</dbReference>
<dbReference type="WBParaSite" id="nRc.2.0.1.t16699-RA">
    <property type="protein sequence ID" value="nRc.2.0.1.t16699-RA"/>
    <property type="gene ID" value="nRc.2.0.1.g16699"/>
</dbReference>
<dbReference type="EC" id="1.5.1.3" evidence="2"/>
<evidence type="ECO:0000313" key="9">
    <source>
        <dbReference type="Proteomes" id="UP000887565"/>
    </source>
</evidence>
<dbReference type="CDD" id="cd00209">
    <property type="entry name" value="DHFR"/>
    <property type="match status" value="1"/>
</dbReference>
<organism evidence="9 10">
    <name type="scientific">Romanomermis culicivorax</name>
    <name type="common">Nematode worm</name>
    <dbReference type="NCBI Taxonomy" id="13658"/>
    <lineage>
        <taxon>Eukaryota</taxon>
        <taxon>Metazoa</taxon>
        <taxon>Ecdysozoa</taxon>
        <taxon>Nematoda</taxon>
        <taxon>Enoplea</taxon>
        <taxon>Dorylaimia</taxon>
        <taxon>Mermithida</taxon>
        <taxon>Mermithoidea</taxon>
        <taxon>Mermithidae</taxon>
        <taxon>Romanomermis</taxon>
    </lineage>
</organism>
<dbReference type="GO" id="GO:0006730">
    <property type="term" value="P:one-carbon metabolic process"/>
    <property type="evidence" value="ECO:0007669"/>
    <property type="project" value="UniProtKB-KW"/>
</dbReference>
<dbReference type="InterPro" id="IPR001796">
    <property type="entry name" value="DHFR_dom"/>
</dbReference>
<evidence type="ECO:0000313" key="10">
    <source>
        <dbReference type="WBParaSite" id="nRc.2.0.1.t16699-RA"/>
    </source>
</evidence>
<dbReference type="PANTHER" id="PTHR48069">
    <property type="entry name" value="DIHYDROFOLATE REDUCTASE"/>
    <property type="match status" value="1"/>
</dbReference>
<evidence type="ECO:0000256" key="6">
    <source>
        <dbReference type="ARBA" id="ARBA00048873"/>
    </source>
</evidence>
<dbReference type="InterPro" id="IPR012259">
    <property type="entry name" value="DHFR"/>
</dbReference>
<evidence type="ECO:0000259" key="8">
    <source>
        <dbReference type="PROSITE" id="PS51330"/>
    </source>
</evidence>
<comment type="catalytic activity">
    <reaction evidence="6">
        <text>(6S)-5,6,7,8-tetrahydrofolate + NADP(+) = 7,8-dihydrofolate + NADPH + H(+)</text>
        <dbReference type="Rhea" id="RHEA:15009"/>
        <dbReference type="ChEBI" id="CHEBI:15378"/>
        <dbReference type="ChEBI" id="CHEBI:57451"/>
        <dbReference type="ChEBI" id="CHEBI:57453"/>
        <dbReference type="ChEBI" id="CHEBI:57783"/>
        <dbReference type="ChEBI" id="CHEBI:58349"/>
        <dbReference type="EC" id="1.5.1.3"/>
    </reaction>
</comment>
<dbReference type="PROSITE" id="PS00075">
    <property type="entry name" value="DHFR_1"/>
    <property type="match status" value="1"/>
</dbReference>
<dbReference type="PROSITE" id="PS51330">
    <property type="entry name" value="DHFR_2"/>
    <property type="match status" value="1"/>
</dbReference>
<dbReference type="PRINTS" id="PR00070">
    <property type="entry name" value="DHFR"/>
</dbReference>
<evidence type="ECO:0000256" key="3">
    <source>
        <dbReference type="ARBA" id="ARBA00022563"/>
    </source>
</evidence>
<name>A0A915ITJ2_ROMCU</name>
<comment type="similarity">
    <text evidence="7">Belongs to the dihydrofolate reductase family.</text>
</comment>
<keyword evidence="9" id="KW-1185">Reference proteome</keyword>
<evidence type="ECO:0000256" key="4">
    <source>
        <dbReference type="ARBA" id="ARBA00022857"/>
    </source>
</evidence>
<comment type="pathway">
    <text evidence="1">Cofactor biosynthesis; tetrahydrofolate biosynthesis; 5,6,7,8-tetrahydrofolate from 7,8-dihydrofolate: step 1/1.</text>
</comment>
<dbReference type="GO" id="GO:0050661">
    <property type="term" value="F:NADP binding"/>
    <property type="evidence" value="ECO:0007669"/>
    <property type="project" value="InterPro"/>
</dbReference>
<dbReference type="GO" id="GO:0046654">
    <property type="term" value="P:tetrahydrofolate biosynthetic process"/>
    <property type="evidence" value="ECO:0007669"/>
    <property type="project" value="InterPro"/>
</dbReference>
<sequence length="295" mass="34557">MKMNLIVAACSNFGIGKNNKLPWKLPKEMQYFERMTTRTEDPDKKNIVLMGRKNWESIPPRYRPLKDRINVILSRTLDQKELPDGVYVFRNLSDFYEYLINDQYLKDTVETVWNIGGKDIYELGLDSSYFNELYLTRVEGNFDCDVHFPEPDWSQLKEIEMPNIPEDIQEEADFFVASFYSMFKAALCSISGSGLRHYSGSKVVFKVKPALTLFTSPTCSLCRHFKRQLEPFKDQISLKEIDISLLENQKFFDLYKYDVPVLRIGDKVLLKKNFDEDKFFDSLKEYLADPANKKS</sequence>
<keyword evidence="3" id="KW-0554">One-carbon metabolism</keyword>
<dbReference type="GO" id="GO:0046655">
    <property type="term" value="P:folic acid metabolic process"/>
    <property type="evidence" value="ECO:0007669"/>
    <property type="project" value="TreeGrafter"/>
</dbReference>
<dbReference type="Pfam" id="PF00186">
    <property type="entry name" value="DHFR_1"/>
    <property type="match status" value="1"/>
</dbReference>
<dbReference type="GO" id="GO:0005739">
    <property type="term" value="C:mitochondrion"/>
    <property type="evidence" value="ECO:0007669"/>
    <property type="project" value="TreeGrafter"/>
</dbReference>
<evidence type="ECO:0000256" key="7">
    <source>
        <dbReference type="RuleBase" id="RU004474"/>
    </source>
</evidence>
<keyword evidence="4" id="KW-0521">NADP</keyword>
<proteinExistence type="inferred from homology"/>
<dbReference type="SUPFAM" id="SSF53597">
    <property type="entry name" value="Dihydrofolate reductase-like"/>
    <property type="match status" value="1"/>
</dbReference>
<evidence type="ECO:0000256" key="2">
    <source>
        <dbReference type="ARBA" id="ARBA00012856"/>
    </source>
</evidence>
<dbReference type="PANTHER" id="PTHR48069:SF3">
    <property type="entry name" value="DIHYDROFOLATE REDUCTASE"/>
    <property type="match status" value="1"/>
</dbReference>
<accession>A0A915ITJ2</accession>
<dbReference type="GO" id="GO:0046452">
    <property type="term" value="P:dihydrofolate metabolic process"/>
    <property type="evidence" value="ECO:0007669"/>
    <property type="project" value="TreeGrafter"/>
</dbReference>
<dbReference type="Gene3D" id="3.40.30.10">
    <property type="entry name" value="Glutaredoxin"/>
    <property type="match status" value="1"/>
</dbReference>
<evidence type="ECO:0000256" key="1">
    <source>
        <dbReference type="ARBA" id="ARBA00004903"/>
    </source>
</evidence>
<feature type="domain" description="DHFR" evidence="8">
    <location>
        <begin position="2"/>
        <end position="184"/>
    </location>
</feature>
<dbReference type="GO" id="GO:0004146">
    <property type="term" value="F:dihydrofolate reductase activity"/>
    <property type="evidence" value="ECO:0007669"/>
    <property type="project" value="UniProtKB-EC"/>
</dbReference>
<dbReference type="SUPFAM" id="SSF52833">
    <property type="entry name" value="Thioredoxin-like"/>
    <property type="match status" value="1"/>
</dbReference>
<dbReference type="Pfam" id="PF05768">
    <property type="entry name" value="Glrx-like"/>
    <property type="match status" value="1"/>
</dbReference>
<dbReference type="AlphaFoldDB" id="A0A915ITJ2"/>
<dbReference type="Proteomes" id="UP000887565">
    <property type="component" value="Unplaced"/>
</dbReference>